<dbReference type="Pfam" id="PF01490">
    <property type="entry name" value="Aa_trans"/>
    <property type="match status" value="1"/>
</dbReference>
<feature type="transmembrane region" description="Helical" evidence="6">
    <location>
        <begin position="365"/>
        <end position="387"/>
    </location>
</feature>
<dbReference type="VEuPathDB" id="TriTrypDB:TcBrA4_0016360"/>
<evidence type="ECO:0000313" key="9">
    <source>
        <dbReference type="Proteomes" id="UP000246078"/>
    </source>
</evidence>
<dbReference type="PANTHER" id="PTHR22950:SF349">
    <property type="entry name" value="AMINO ACID TRANSPORTER TRANSMEMBRANE DOMAIN-CONTAINING PROTEIN"/>
    <property type="match status" value="1"/>
</dbReference>
<dbReference type="VEuPathDB" id="TriTrypDB:TcYC6_0022150"/>
<feature type="compositionally biased region" description="Polar residues" evidence="5">
    <location>
        <begin position="80"/>
        <end position="89"/>
    </location>
</feature>
<feature type="transmembrane region" description="Helical" evidence="6">
    <location>
        <begin position="324"/>
        <end position="345"/>
    </location>
</feature>
<dbReference type="VEuPathDB" id="TriTrypDB:TCSYLVIO_004915"/>
<dbReference type="VEuPathDB" id="TriTrypDB:TcCLB.509733.160"/>
<dbReference type="GO" id="GO:0005774">
    <property type="term" value="C:vacuolar membrane"/>
    <property type="evidence" value="ECO:0007669"/>
    <property type="project" value="TreeGrafter"/>
</dbReference>
<dbReference type="InterPro" id="IPR013057">
    <property type="entry name" value="AA_transpt_TM"/>
</dbReference>
<dbReference type="VEuPathDB" id="TriTrypDB:Tc_MARK_3661"/>
<feature type="compositionally biased region" description="Basic and acidic residues" evidence="5">
    <location>
        <begin position="41"/>
        <end position="54"/>
    </location>
</feature>
<dbReference type="VEuPathDB" id="TriTrypDB:C3747_60g121"/>
<dbReference type="VEuPathDB" id="TriTrypDB:TcCLB.504229.110"/>
<protein>
    <submittedName>
        <fullName evidence="8">Putative amino acid permease 24</fullName>
    </submittedName>
</protein>
<dbReference type="EMBL" id="PRFC01000060">
    <property type="protein sequence ID" value="PWV11382.1"/>
    <property type="molecule type" value="Genomic_DNA"/>
</dbReference>
<feature type="transmembrane region" description="Helical" evidence="6">
    <location>
        <begin position="217"/>
        <end position="238"/>
    </location>
</feature>
<dbReference type="VEuPathDB" id="TriTrypDB:TcG_04792"/>
<dbReference type="VEuPathDB" id="TriTrypDB:BCY84_10857"/>
<keyword evidence="2 6" id="KW-0812">Transmembrane</keyword>
<dbReference type="GO" id="GO:0015179">
    <property type="term" value="F:L-amino acid transmembrane transporter activity"/>
    <property type="evidence" value="ECO:0007669"/>
    <property type="project" value="TreeGrafter"/>
</dbReference>
<feature type="transmembrane region" description="Helical" evidence="6">
    <location>
        <begin position="487"/>
        <end position="506"/>
    </location>
</feature>
<gene>
    <name evidence="8" type="ORF">C3747_60g121</name>
</gene>
<dbReference type="VEuPathDB" id="TriTrypDB:ECC02_001884"/>
<dbReference type="Proteomes" id="UP000246078">
    <property type="component" value="Unassembled WGS sequence"/>
</dbReference>
<sequence>MTSREEKSLSSDEGAEFVAEKTPREPKDVQQRINVESPMRLQRESTRASVHEPHLPVSCASGLSTSSRWRSAASLRSEGKQTPSLSECSRTLTPVPATHRLDAVNVAVLDSNPRTAMLQRCGHQAAANYRTSLEFVSNAVETKKVDATYESDEDIDIHSLGERLTDVLESSLRGAASVSQRGEANSTLGRAAFHIFKGNVGAGVFLLSTYYKDAGYGVGFLLVFLLGVLMIDCALALVRSKQKIDLLIVRTYPAVVGHILGSTLMHFTNFSLIFTQFGFCVVYIQYASSMFTALLSATQFYQLLVFLSVLMVMPMSLFSHNMRMLAYASMIAAVFVALVLAGAVGEELDYLSTRGVSQGTVFFEPTMRILVFISGHMFSLEGIGVVLPVENSMAAEDRPQFSTLVKYTLASIVTIYVVFGLLGYLAFGEALQTSVVLAIPPSTTRTMLQVLLGFSLIFSYPIQFLPAIQLVDRALGISVHKEPWNAYIVRAVLNIFFGALAASIGADTINVFASFLGAFTGVHLMITMPVLLALFTDRVLNCAQEDAEISFCDYVNFFFTMPDTIVECRWYLYLFIAMLVWIGGTYYTFDSVFG</sequence>
<organism evidence="8 9">
    <name type="scientific">Trypanosoma cruzi</name>
    <dbReference type="NCBI Taxonomy" id="5693"/>
    <lineage>
        <taxon>Eukaryota</taxon>
        <taxon>Discoba</taxon>
        <taxon>Euglenozoa</taxon>
        <taxon>Kinetoplastea</taxon>
        <taxon>Metakinetoplastina</taxon>
        <taxon>Trypanosomatida</taxon>
        <taxon>Trypanosomatidae</taxon>
        <taxon>Trypanosoma</taxon>
        <taxon>Schizotrypanum</taxon>
    </lineage>
</organism>
<feature type="transmembrane region" description="Helical" evidence="6">
    <location>
        <begin position="407"/>
        <end position="427"/>
    </location>
</feature>
<feature type="transmembrane region" description="Helical" evidence="6">
    <location>
        <begin position="447"/>
        <end position="466"/>
    </location>
</feature>
<evidence type="ECO:0000256" key="6">
    <source>
        <dbReference type="SAM" id="Phobius"/>
    </source>
</evidence>
<feature type="compositionally biased region" description="Basic and acidic residues" evidence="5">
    <location>
        <begin position="1"/>
        <end position="10"/>
    </location>
</feature>
<evidence type="ECO:0000256" key="4">
    <source>
        <dbReference type="ARBA" id="ARBA00023136"/>
    </source>
</evidence>
<dbReference type="PANTHER" id="PTHR22950">
    <property type="entry name" value="AMINO ACID TRANSPORTER"/>
    <property type="match status" value="1"/>
</dbReference>
<comment type="caution">
    <text evidence="8">The sequence shown here is derived from an EMBL/GenBank/DDBJ whole genome shotgun (WGS) entry which is preliminary data.</text>
</comment>
<feature type="region of interest" description="Disordered" evidence="5">
    <location>
        <begin position="70"/>
        <end position="89"/>
    </location>
</feature>
<dbReference type="VEuPathDB" id="TriTrypDB:C4B63_48g167"/>
<comment type="subcellular location">
    <subcellularLocation>
        <location evidence="1">Membrane</location>
        <topology evidence="1">Multi-pass membrane protein</topology>
    </subcellularLocation>
</comment>
<evidence type="ECO:0000256" key="3">
    <source>
        <dbReference type="ARBA" id="ARBA00022989"/>
    </source>
</evidence>
<feature type="transmembrane region" description="Helical" evidence="6">
    <location>
        <begin position="259"/>
        <end position="284"/>
    </location>
</feature>
<reference evidence="8 9" key="1">
    <citation type="journal article" date="2018" name="Microb. Genom.">
        <title>Expanding an expanded genome: long-read sequencing of Trypanosoma cruzi.</title>
        <authorList>
            <person name="Berna L."/>
            <person name="Rodriguez M."/>
            <person name="Chiribao M.L."/>
            <person name="Parodi-Talice A."/>
            <person name="Pita S."/>
            <person name="Rijo G."/>
            <person name="Alvarez-Valin F."/>
            <person name="Robello C."/>
        </authorList>
    </citation>
    <scope>NUCLEOTIDE SEQUENCE [LARGE SCALE GENOMIC DNA]</scope>
    <source>
        <strain evidence="8 9">TCC</strain>
    </source>
</reference>
<dbReference type="AlphaFoldDB" id="A0A2V2WT41"/>
<dbReference type="VEuPathDB" id="TriTrypDB:TCDM_03232"/>
<dbReference type="VEuPathDB" id="TriTrypDB:TcCL_NonESM05621"/>
<accession>A0A2V2WT41</accession>
<feature type="region of interest" description="Disordered" evidence="5">
    <location>
        <begin position="1"/>
        <end position="63"/>
    </location>
</feature>
<feature type="transmembrane region" description="Helical" evidence="6">
    <location>
        <begin position="570"/>
        <end position="589"/>
    </location>
</feature>
<keyword evidence="3 6" id="KW-1133">Transmembrane helix</keyword>
<evidence type="ECO:0000313" key="8">
    <source>
        <dbReference type="EMBL" id="PWV11382.1"/>
    </source>
</evidence>
<feature type="domain" description="Amino acid transporter transmembrane" evidence="7">
    <location>
        <begin position="185"/>
        <end position="561"/>
    </location>
</feature>
<evidence type="ECO:0000256" key="5">
    <source>
        <dbReference type="SAM" id="MobiDB-lite"/>
    </source>
</evidence>
<name>A0A2V2WT41_TRYCR</name>
<keyword evidence="4 6" id="KW-0472">Membrane</keyword>
<proteinExistence type="predicted"/>
<feature type="compositionally biased region" description="Basic and acidic residues" evidence="5">
    <location>
        <begin position="18"/>
        <end position="30"/>
    </location>
</feature>
<evidence type="ECO:0000256" key="1">
    <source>
        <dbReference type="ARBA" id="ARBA00004141"/>
    </source>
</evidence>
<feature type="transmembrane region" description="Helical" evidence="6">
    <location>
        <begin position="290"/>
        <end position="312"/>
    </location>
</feature>
<evidence type="ECO:0000256" key="2">
    <source>
        <dbReference type="ARBA" id="ARBA00022692"/>
    </source>
</evidence>
<feature type="transmembrane region" description="Helical" evidence="6">
    <location>
        <begin position="512"/>
        <end position="535"/>
    </location>
</feature>
<evidence type="ECO:0000259" key="7">
    <source>
        <dbReference type="Pfam" id="PF01490"/>
    </source>
</evidence>